<accession>A0A060RIX2</accession>
<dbReference type="RefSeq" id="WP_014620219.1">
    <property type="nucleotide sequence ID" value="NZ_FNUH01000005.1"/>
</dbReference>
<dbReference type="EMBL" id="CCBC010000215">
    <property type="protein sequence ID" value="CDO19074.1"/>
    <property type="molecule type" value="Genomic_DNA"/>
</dbReference>
<proteinExistence type="predicted"/>
<evidence type="ECO:0000313" key="2">
    <source>
        <dbReference type="EMBL" id="SEM19902.1"/>
    </source>
</evidence>
<reference evidence="2 4" key="3">
    <citation type="submission" date="2016-10" db="EMBL/GenBank/DDBJ databases">
        <authorList>
            <person name="de Groot N.N."/>
        </authorList>
    </citation>
    <scope>NUCLEOTIDE SEQUENCE [LARGE SCALE GENOMIC DNA]</scope>
    <source>
        <strain evidence="2 4">VTM1R29</strain>
    </source>
</reference>
<sequence length="144" mass="16892">MIANIRIRDSGQSKLLCQLDLMRFSEEQVRERMLERGIRDDTFFVCGFVDWNVDSEMSLTLAYALKKCVQELYDGDESIVVHLLKRHVPVTEIISHYYHLVSKDEVQTVTYLLKRDNLLKDILTDYIERGVLLNTEKGFYVAEK</sequence>
<dbReference type="Proteomes" id="UP000182764">
    <property type="component" value="Unassembled WGS sequence"/>
</dbReference>
<evidence type="ECO:0000313" key="1">
    <source>
        <dbReference type="EMBL" id="CDO19074.1"/>
    </source>
</evidence>
<protein>
    <submittedName>
        <fullName evidence="1">Uncharacterized protein</fullName>
    </submittedName>
</protein>
<gene>
    <name evidence="1" type="ORF">BN963_SGAL_02282</name>
    <name evidence="2" type="ORF">SAMN04487839_10582</name>
</gene>
<reference evidence="1 3" key="2">
    <citation type="submission" date="2014-05" db="EMBL/GenBank/DDBJ databases">
        <title>Genome sequence of Streptococcus gallolyticus.</title>
        <authorList>
            <person name="Del Campo R."/>
        </authorList>
    </citation>
    <scope>NUCLEOTIDE SEQUENCE [LARGE SCALE GENOMIC DNA]</scope>
    <source>
        <strain evidence="1 3">LMG17956</strain>
    </source>
</reference>
<name>A0A060RIX2_9STRE</name>
<evidence type="ECO:0000313" key="4">
    <source>
        <dbReference type="Proteomes" id="UP000182764"/>
    </source>
</evidence>
<dbReference type="Proteomes" id="UP000027584">
    <property type="component" value="Unassembled WGS sequence"/>
</dbReference>
<organism evidence="1 3">
    <name type="scientific">Streptococcus gallolyticus</name>
    <dbReference type="NCBI Taxonomy" id="315405"/>
    <lineage>
        <taxon>Bacteria</taxon>
        <taxon>Bacillati</taxon>
        <taxon>Bacillota</taxon>
        <taxon>Bacilli</taxon>
        <taxon>Lactobacillales</taxon>
        <taxon>Streptococcaceae</taxon>
        <taxon>Streptococcus</taxon>
    </lineage>
</organism>
<dbReference type="AlphaFoldDB" id="A0A060RIX2"/>
<dbReference type="EMBL" id="FOBM01000005">
    <property type="protein sequence ID" value="SEM19902.1"/>
    <property type="molecule type" value="Genomic_DNA"/>
</dbReference>
<reference evidence="1 3" key="1">
    <citation type="submission" date="2014-02" db="EMBL/GenBank/DDBJ databases">
        <authorList>
            <person name="Manrique M."/>
        </authorList>
    </citation>
    <scope>NUCLEOTIDE SEQUENCE [LARGE SCALE GENOMIC DNA]</scope>
    <source>
        <strain evidence="1 3">LMG17956</strain>
    </source>
</reference>
<evidence type="ECO:0000313" key="3">
    <source>
        <dbReference type="Proteomes" id="UP000027584"/>
    </source>
</evidence>